<evidence type="ECO:0000313" key="7">
    <source>
        <dbReference type="EMBL" id="EDO17773.1"/>
    </source>
</evidence>
<evidence type="ECO:0000256" key="1">
    <source>
        <dbReference type="ARBA" id="ARBA00004141"/>
    </source>
</evidence>
<dbReference type="KEGG" id="vpo:Kpol_541p16"/>
<dbReference type="GeneID" id="5546022"/>
<dbReference type="Pfam" id="PF07690">
    <property type="entry name" value="MFS_1"/>
    <property type="match status" value="1"/>
</dbReference>
<evidence type="ECO:0000256" key="2">
    <source>
        <dbReference type="ARBA" id="ARBA00022692"/>
    </source>
</evidence>
<feature type="transmembrane region" description="Helical" evidence="5">
    <location>
        <begin position="55"/>
        <end position="72"/>
    </location>
</feature>
<dbReference type="GO" id="GO:0022857">
    <property type="term" value="F:transmembrane transporter activity"/>
    <property type="evidence" value="ECO:0007669"/>
    <property type="project" value="InterPro"/>
</dbReference>
<feature type="transmembrane region" description="Helical" evidence="5">
    <location>
        <begin position="282"/>
        <end position="300"/>
    </location>
</feature>
<protein>
    <recommendedName>
        <fullName evidence="6">Major facilitator superfamily (MFS) profile domain-containing protein</fullName>
    </recommendedName>
</protein>
<dbReference type="InterPro" id="IPR011701">
    <property type="entry name" value="MFS"/>
</dbReference>
<sequence>MDTDLKKKNIEVSSYIAEETIRSDCSDANDESPSMELKNSSLRNPDYFNSTTQEYAFIFSCMLSQLLNLAGTTQTLSIMNVLTRQLHSSDSLKVWLVASFPLVSGSFILVSGRLGDIYGLKKMLILGYVILVIWSLITGLSGYSHSGIFFIIARAFQGLGISLVLPNVLGLIGMIYKPGTLKKNMVISIVGAMSPIGATLGGLFSGLVATESEGSWPWAFYAYTLAAFINTFISYYSIPNNIPTNVNRLSMDWIGSFTGVLGLILFNFVWNQAPADGWNSAYLIVLLVISVIALIAFGIYELRYAENPLLPSEIIRNRQLIMILTAMTFGWGSFGIWTFYYFSFVLNLRNYSPLWAGGSYFIFVISGTITAISCGFLMKKIRPAVLLTFSMVGFNLGCIIFSVTPVHQTYFRNILGTMIILPLGMDLSFPASSIILSDNLPNQHQGMAGSLVNTVINYSNSLFLGIAGTVEQHCNKNGTDLLRGYRGALYFGIACSGVAVLIAGLYMVETIFDSYKDRKEKDCENCEQ</sequence>
<dbReference type="RefSeq" id="XP_001645631.1">
    <property type="nucleotide sequence ID" value="XM_001645581.1"/>
</dbReference>
<dbReference type="OMA" id="MLPWTGM"/>
<dbReference type="PANTHER" id="PTHR42718:SF14">
    <property type="entry name" value="AMINOTRIAZOLE RESISTANCE PROTEIN"/>
    <property type="match status" value="1"/>
</dbReference>
<evidence type="ECO:0000259" key="6">
    <source>
        <dbReference type="PROSITE" id="PS50850"/>
    </source>
</evidence>
<dbReference type="InParanoid" id="A7TIW1"/>
<dbReference type="OrthoDB" id="2130629at2759"/>
<comment type="subcellular location">
    <subcellularLocation>
        <location evidence="1">Membrane</location>
        <topology evidence="1">Multi-pass membrane protein</topology>
    </subcellularLocation>
</comment>
<dbReference type="EMBL" id="DS480398">
    <property type="protein sequence ID" value="EDO17773.1"/>
    <property type="molecule type" value="Genomic_DNA"/>
</dbReference>
<feature type="transmembrane region" description="Helical" evidence="5">
    <location>
        <begin position="250"/>
        <end position="270"/>
    </location>
</feature>
<dbReference type="AlphaFoldDB" id="A7TIW1"/>
<feature type="transmembrane region" description="Helical" evidence="5">
    <location>
        <begin position="220"/>
        <end position="238"/>
    </location>
</feature>
<keyword evidence="3 5" id="KW-1133">Transmembrane helix</keyword>
<dbReference type="PROSITE" id="PS50850">
    <property type="entry name" value="MFS"/>
    <property type="match status" value="1"/>
</dbReference>
<evidence type="ECO:0000313" key="8">
    <source>
        <dbReference type="Proteomes" id="UP000000267"/>
    </source>
</evidence>
<dbReference type="SUPFAM" id="SSF103473">
    <property type="entry name" value="MFS general substrate transporter"/>
    <property type="match status" value="1"/>
</dbReference>
<feature type="transmembrane region" description="Helical" evidence="5">
    <location>
        <begin position="384"/>
        <end position="404"/>
    </location>
</feature>
<dbReference type="eggNOG" id="KOG0254">
    <property type="taxonomic scope" value="Eukaryota"/>
</dbReference>
<feature type="transmembrane region" description="Helical" evidence="5">
    <location>
        <begin position="320"/>
        <end position="342"/>
    </location>
</feature>
<organism evidence="8">
    <name type="scientific">Vanderwaltozyma polyspora (strain ATCC 22028 / DSM 70294 / BCRC 21397 / CBS 2163 / NBRC 10782 / NRRL Y-8283 / UCD 57-17)</name>
    <name type="common">Kluyveromyces polysporus</name>
    <dbReference type="NCBI Taxonomy" id="436907"/>
    <lineage>
        <taxon>Eukaryota</taxon>
        <taxon>Fungi</taxon>
        <taxon>Dikarya</taxon>
        <taxon>Ascomycota</taxon>
        <taxon>Saccharomycotina</taxon>
        <taxon>Saccharomycetes</taxon>
        <taxon>Saccharomycetales</taxon>
        <taxon>Saccharomycetaceae</taxon>
        <taxon>Vanderwaltozyma</taxon>
    </lineage>
</organism>
<feature type="domain" description="Major facilitator superfamily (MFS) profile" evidence="6">
    <location>
        <begin position="57"/>
        <end position="511"/>
    </location>
</feature>
<keyword evidence="4 5" id="KW-0472">Membrane</keyword>
<feature type="transmembrane region" description="Helical" evidence="5">
    <location>
        <begin position="410"/>
        <end position="436"/>
    </location>
</feature>
<feature type="transmembrane region" description="Helical" evidence="5">
    <location>
        <begin position="185"/>
        <end position="208"/>
    </location>
</feature>
<evidence type="ECO:0000256" key="5">
    <source>
        <dbReference type="SAM" id="Phobius"/>
    </source>
</evidence>
<accession>A7TIW1</accession>
<feature type="transmembrane region" description="Helical" evidence="5">
    <location>
        <begin position="123"/>
        <end position="142"/>
    </location>
</feature>
<dbReference type="GO" id="GO:0016020">
    <property type="term" value="C:membrane"/>
    <property type="evidence" value="ECO:0007669"/>
    <property type="project" value="UniProtKB-SubCell"/>
</dbReference>
<name>A7TIW1_VANPO</name>
<dbReference type="HOGENOM" id="CLU_000960_27_4_1"/>
<dbReference type="InterPro" id="IPR036259">
    <property type="entry name" value="MFS_trans_sf"/>
</dbReference>
<dbReference type="FunCoup" id="A7TIW1">
    <property type="interactions" value="39"/>
</dbReference>
<feature type="transmembrane region" description="Helical" evidence="5">
    <location>
        <begin position="354"/>
        <end position="377"/>
    </location>
</feature>
<dbReference type="PANTHER" id="PTHR42718">
    <property type="entry name" value="MAJOR FACILITATOR SUPERFAMILY MULTIDRUG TRANSPORTER MFSC"/>
    <property type="match status" value="1"/>
</dbReference>
<gene>
    <name evidence="7" type="ORF">Kpol_541p16</name>
</gene>
<keyword evidence="8" id="KW-1185">Reference proteome</keyword>
<dbReference type="Gene3D" id="1.20.1250.20">
    <property type="entry name" value="MFS general substrate transporter like domains"/>
    <property type="match status" value="2"/>
</dbReference>
<dbReference type="CDD" id="cd17476">
    <property type="entry name" value="MFS_Amf1_MDR_like"/>
    <property type="match status" value="1"/>
</dbReference>
<dbReference type="FunFam" id="1.20.1250.20:FF:000397">
    <property type="entry name" value="Aminotriazole resistance protein"/>
    <property type="match status" value="1"/>
</dbReference>
<dbReference type="Proteomes" id="UP000000267">
    <property type="component" value="Unassembled WGS sequence"/>
</dbReference>
<feature type="transmembrane region" description="Helical" evidence="5">
    <location>
        <begin position="448"/>
        <end position="468"/>
    </location>
</feature>
<feature type="transmembrane region" description="Helical" evidence="5">
    <location>
        <begin position="148"/>
        <end position="173"/>
    </location>
</feature>
<reference evidence="7 8" key="1">
    <citation type="journal article" date="2007" name="Proc. Natl. Acad. Sci. U.S.A.">
        <title>Independent sorting-out of thousands of duplicated gene pairs in two yeast species descended from a whole-genome duplication.</title>
        <authorList>
            <person name="Scannell D.R."/>
            <person name="Frank A.C."/>
            <person name="Conant G.C."/>
            <person name="Byrne K.P."/>
            <person name="Woolfit M."/>
            <person name="Wolfe K.H."/>
        </authorList>
    </citation>
    <scope>NUCLEOTIDE SEQUENCE [LARGE SCALE GENOMIC DNA]</scope>
    <source>
        <strain evidence="8">ATCC 22028 / DSM 70294 / BCRC 21397 / CBS 2163 / NBRC 10782 / NRRL Y-8283 / UCD 57-17</strain>
    </source>
</reference>
<keyword evidence="2 5" id="KW-0812">Transmembrane</keyword>
<feature type="transmembrane region" description="Helical" evidence="5">
    <location>
        <begin position="92"/>
        <end position="111"/>
    </location>
</feature>
<evidence type="ECO:0000256" key="4">
    <source>
        <dbReference type="ARBA" id="ARBA00023136"/>
    </source>
</evidence>
<dbReference type="PhylomeDB" id="A7TIW1"/>
<proteinExistence type="predicted"/>
<feature type="transmembrane region" description="Helical" evidence="5">
    <location>
        <begin position="488"/>
        <end position="508"/>
    </location>
</feature>
<evidence type="ECO:0000256" key="3">
    <source>
        <dbReference type="ARBA" id="ARBA00022989"/>
    </source>
</evidence>
<dbReference type="InterPro" id="IPR020846">
    <property type="entry name" value="MFS_dom"/>
</dbReference>